<reference evidence="5" key="2">
    <citation type="submission" date="2015-06" db="EMBL/GenBank/DDBJ databases">
        <authorList>
            <person name="Urmite Genomes Urmite Genomes"/>
        </authorList>
    </citation>
    <scope>NUCLEOTIDE SEQUENCE [LARGE SCALE GENOMIC DNA]</scope>
    <source>
        <strain evidence="5">CSUR P1867</strain>
    </source>
</reference>
<evidence type="ECO:0000256" key="2">
    <source>
        <dbReference type="ARBA" id="ARBA00022490"/>
    </source>
</evidence>
<dbReference type="EMBL" id="CVRY01000003">
    <property type="protein sequence ID" value="CRL61880.1"/>
    <property type="molecule type" value="Genomic_DNA"/>
</dbReference>
<evidence type="ECO:0000313" key="5">
    <source>
        <dbReference type="EMBL" id="CRL61880.1"/>
    </source>
</evidence>
<dbReference type="GeneID" id="76521803"/>
<proteinExistence type="predicted"/>
<dbReference type="AlphaFoldDB" id="A0A0G4Q7Q2"/>
<feature type="domain" description="Nitroreductase" evidence="4">
    <location>
        <begin position="10"/>
        <end position="177"/>
    </location>
</feature>
<evidence type="ECO:0000256" key="3">
    <source>
        <dbReference type="ARBA" id="ARBA00023002"/>
    </source>
</evidence>
<reference evidence="7" key="1">
    <citation type="submission" date="2015-06" db="EMBL/GenBank/DDBJ databases">
        <authorList>
            <person name="Urmite Genomes"/>
        </authorList>
    </citation>
    <scope>NUCLEOTIDE SEQUENCE [LARGE SCALE GENOMIC DNA]</scope>
    <source>
        <strain evidence="7">CSUR P1867</strain>
    </source>
</reference>
<dbReference type="PANTHER" id="PTHR43035:SF1">
    <property type="entry name" value="FATTY ACID REPRESSION MUTANT PROTEIN 2-RELATED"/>
    <property type="match status" value="1"/>
</dbReference>
<dbReference type="InterPro" id="IPR029479">
    <property type="entry name" value="Nitroreductase"/>
</dbReference>
<dbReference type="Proteomes" id="UP000183920">
    <property type="component" value="Unassembled WGS sequence"/>
</dbReference>
<protein>
    <submittedName>
        <fullName evidence="5">Nitroreductase family protein</fullName>
    </submittedName>
</protein>
<keyword evidence="2" id="KW-0963">Cytoplasm</keyword>
<dbReference type="GO" id="GO:0005737">
    <property type="term" value="C:cytoplasm"/>
    <property type="evidence" value="ECO:0007669"/>
    <property type="project" value="UniProtKB-SubCell"/>
</dbReference>
<evidence type="ECO:0000256" key="1">
    <source>
        <dbReference type="ARBA" id="ARBA00004496"/>
    </source>
</evidence>
<dbReference type="InterPro" id="IPR033877">
    <property type="entry name" value="Frm2/Hbn1"/>
</dbReference>
<dbReference type="CDD" id="cd02140">
    <property type="entry name" value="Frm2-like"/>
    <property type="match status" value="1"/>
</dbReference>
<comment type="subcellular location">
    <subcellularLocation>
        <location evidence="1">Cytoplasm</location>
    </subcellularLocation>
</comment>
<sequence length="199" mass="22461">MSNAFTDLMKKRRTIYHLGNQLPISEDRVTAIIKEAVKESPTAFNSQTSRVVVLFGEQHQKLWDIVKNTLKKLVPAEAFSATEAKINSFAAGAGSILYFEDTDIVKGLQEQFPLYAENFPVWSEQASGMAQLSVWTALAAENVGASLQHYNPIIDDEVHATWDLPKTWKLRAQMVFGSIEQEAAEKNYMEDDARFKIFK</sequence>
<dbReference type="EMBL" id="JAEKCB010000003">
    <property type="protein sequence ID" value="MBJ2117666.1"/>
    <property type="molecule type" value="Genomic_DNA"/>
</dbReference>
<dbReference type="Proteomes" id="UP000619976">
    <property type="component" value="Unassembled WGS sequence"/>
</dbReference>
<dbReference type="PANTHER" id="PTHR43035">
    <property type="entry name" value="FATTY ACID REPRESSION MUTANT PROTEIN 2-RELATED"/>
    <property type="match status" value="1"/>
</dbReference>
<evidence type="ECO:0000259" key="4">
    <source>
        <dbReference type="Pfam" id="PF00881"/>
    </source>
</evidence>
<dbReference type="FunFam" id="3.40.109.10:FF:000001">
    <property type="entry name" value="Nitroreductase family"/>
    <property type="match status" value="1"/>
</dbReference>
<reference evidence="6 8" key="3">
    <citation type="submission" date="2020-12" db="EMBL/GenBank/DDBJ databases">
        <title>Enhanced detection system for hospital associated transmission using whole genome sequencing surveillance.</title>
        <authorList>
            <person name="Harrison L.H."/>
            <person name="Van Tyne D."/>
            <person name="Marsh J.W."/>
            <person name="Griffith M.P."/>
            <person name="Snyder D.J."/>
            <person name="Cooper V.S."/>
            <person name="Mustapha M."/>
        </authorList>
    </citation>
    <scope>NUCLEOTIDE SEQUENCE [LARGE SCALE GENOMIC DNA]</scope>
    <source>
        <strain evidence="6 8">PR00195</strain>
    </source>
</reference>
<dbReference type="GO" id="GO:0016491">
    <property type="term" value="F:oxidoreductase activity"/>
    <property type="evidence" value="ECO:0007669"/>
    <property type="project" value="UniProtKB-KW"/>
</dbReference>
<keyword evidence="3" id="KW-0560">Oxidoreductase</keyword>
<dbReference type="Pfam" id="PF00881">
    <property type="entry name" value="Nitroreductase"/>
    <property type="match status" value="1"/>
</dbReference>
<dbReference type="InterPro" id="IPR000415">
    <property type="entry name" value="Nitroreductase-like"/>
</dbReference>
<evidence type="ECO:0000313" key="7">
    <source>
        <dbReference type="Proteomes" id="UP000183920"/>
    </source>
</evidence>
<gene>
    <name evidence="5" type="ORF">BN1804_01691</name>
    <name evidence="6" type="ORF">JFQ69_08340</name>
</gene>
<dbReference type="SUPFAM" id="SSF55469">
    <property type="entry name" value="FMN-dependent nitroreductase-like"/>
    <property type="match status" value="1"/>
</dbReference>
<accession>A0A0G4Q7Q2</accession>
<evidence type="ECO:0000313" key="6">
    <source>
        <dbReference type="EMBL" id="MBJ2117666.1"/>
    </source>
</evidence>
<dbReference type="RefSeq" id="WP_006535161.1">
    <property type="nucleotide sequence ID" value="NZ_CAXOKJ010000002.1"/>
</dbReference>
<evidence type="ECO:0000313" key="8">
    <source>
        <dbReference type="Proteomes" id="UP000619976"/>
    </source>
</evidence>
<dbReference type="GO" id="GO:0034599">
    <property type="term" value="P:cellular response to oxidative stress"/>
    <property type="evidence" value="ECO:0007669"/>
    <property type="project" value="InterPro"/>
</dbReference>
<organism evidence="5 7">
    <name type="scientific">Proteus penneri</name>
    <dbReference type="NCBI Taxonomy" id="102862"/>
    <lineage>
        <taxon>Bacteria</taxon>
        <taxon>Pseudomonadati</taxon>
        <taxon>Pseudomonadota</taxon>
        <taxon>Gammaproteobacteria</taxon>
        <taxon>Enterobacterales</taxon>
        <taxon>Morganellaceae</taxon>
        <taxon>Proteus</taxon>
    </lineage>
</organism>
<name>A0A0G4Q7Q2_9GAMM</name>
<accession>A0A379EI97</accession>
<dbReference type="Gene3D" id="3.40.109.10">
    <property type="entry name" value="NADH Oxidase"/>
    <property type="match status" value="1"/>
</dbReference>
<keyword evidence="8" id="KW-1185">Reference proteome</keyword>